<sequence>MRYRPIGSDPADGRLGRFVPDDWRHVDSYPLTALAAEDRPTRSPVVIGVNWYKEFDVPEKDEKSGEFFVAKGGAKSLTKIRGGHCVCLEPGESADGDTQYAFYDQGREGACVGFGWSRCMTLFNGDLYAARWLWDQAKLRDEWEETNPGDNNGTSVRAAAEVLLELGHVTWAEAYASDDYVKRAAYTPDVKNGIQAYRWAKTVDEVHEVLGNPRADELGAVPFLNSWGPSYPHRTYLPDDVLARLIKEDGEVGLPTDR</sequence>
<dbReference type="Proteomes" id="UP001595645">
    <property type="component" value="Unassembled WGS sequence"/>
</dbReference>
<dbReference type="RefSeq" id="WP_378243506.1">
    <property type="nucleotide sequence ID" value="NZ_JBHRWK010000059.1"/>
</dbReference>
<keyword evidence="2" id="KW-1185">Reference proteome</keyword>
<evidence type="ECO:0000313" key="1">
    <source>
        <dbReference type="EMBL" id="MFC3454208.1"/>
    </source>
</evidence>
<name>A0ABV7P570_9PSEU</name>
<proteinExistence type="predicted"/>
<reference evidence="2" key="1">
    <citation type="journal article" date="2019" name="Int. J. Syst. Evol. Microbiol.">
        <title>The Global Catalogue of Microorganisms (GCM) 10K type strain sequencing project: providing services to taxonomists for standard genome sequencing and annotation.</title>
        <authorList>
            <consortium name="The Broad Institute Genomics Platform"/>
            <consortium name="The Broad Institute Genome Sequencing Center for Infectious Disease"/>
            <person name="Wu L."/>
            <person name="Ma J."/>
        </authorList>
    </citation>
    <scope>NUCLEOTIDE SEQUENCE [LARGE SCALE GENOMIC DNA]</scope>
    <source>
        <strain evidence="2">CGMCC 4.7676</strain>
    </source>
</reference>
<dbReference type="EMBL" id="JBHRWK010000059">
    <property type="protein sequence ID" value="MFC3454208.1"/>
    <property type="molecule type" value="Genomic_DNA"/>
</dbReference>
<gene>
    <name evidence="1" type="ORF">ACFOSH_32645</name>
</gene>
<evidence type="ECO:0000313" key="2">
    <source>
        <dbReference type="Proteomes" id="UP001595645"/>
    </source>
</evidence>
<organism evidence="1 2">
    <name type="scientific">Amycolatopsis speibonae</name>
    <dbReference type="NCBI Taxonomy" id="1450224"/>
    <lineage>
        <taxon>Bacteria</taxon>
        <taxon>Bacillati</taxon>
        <taxon>Actinomycetota</taxon>
        <taxon>Actinomycetes</taxon>
        <taxon>Pseudonocardiales</taxon>
        <taxon>Pseudonocardiaceae</taxon>
        <taxon>Amycolatopsis</taxon>
    </lineage>
</organism>
<dbReference type="Gene3D" id="3.90.70.10">
    <property type="entry name" value="Cysteine proteinases"/>
    <property type="match status" value="1"/>
</dbReference>
<accession>A0ABV7P570</accession>
<comment type="caution">
    <text evidence="1">The sequence shown here is derived from an EMBL/GenBank/DDBJ whole genome shotgun (WGS) entry which is preliminary data.</text>
</comment>
<protein>
    <submittedName>
        <fullName evidence="1">Uncharacterized protein</fullName>
    </submittedName>
</protein>